<evidence type="ECO:0000313" key="7">
    <source>
        <dbReference type="Proteomes" id="UP000005850"/>
    </source>
</evidence>
<dbReference type="Pfam" id="PF02659">
    <property type="entry name" value="Mntp"/>
    <property type="match status" value="2"/>
</dbReference>
<evidence type="ECO:0000256" key="2">
    <source>
        <dbReference type="ARBA" id="ARBA00022692"/>
    </source>
</evidence>
<dbReference type="Proteomes" id="UP000005850">
    <property type="component" value="Chromosome"/>
</dbReference>
<proteinExistence type="predicted"/>
<feature type="transmembrane region" description="Helical" evidence="5">
    <location>
        <begin position="158"/>
        <end position="183"/>
    </location>
</feature>
<feature type="transmembrane region" description="Helical" evidence="5">
    <location>
        <begin position="195"/>
        <end position="213"/>
    </location>
</feature>
<keyword evidence="7" id="KW-1185">Reference proteome</keyword>
<dbReference type="AlphaFoldDB" id="A0A075QYY7"/>
<dbReference type="HOGENOM" id="CLU_094526_0_0_9"/>
<reference evidence="6 7" key="1">
    <citation type="journal article" date="2011" name="J. Bacteriol.">
        <title>Genome sequence of Brevibacillus laterosporus LMG 15441, a pathogen of invertebrates.</title>
        <authorList>
            <person name="Djukic M."/>
            <person name="Poehlein A."/>
            <person name="Thurmer A."/>
            <person name="Daniel R."/>
        </authorList>
    </citation>
    <scope>NUCLEOTIDE SEQUENCE [LARGE SCALE GENOMIC DNA]</scope>
    <source>
        <strain evidence="6 7">LMG 15441</strain>
    </source>
</reference>
<organism evidence="6 7">
    <name type="scientific">Brevibacillus laterosporus LMG 15441</name>
    <dbReference type="NCBI Taxonomy" id="1042163"/>
    <lineage>
        <taxon>Bacteria</taxon>
        <taxon>Bacillati</taxon>
        <taxon>Bacillota</taxon>
        <taxon>Bacilli</taxon>
        <taxon>Bacillales</taxon>
        <taxon>Paenibacillaceae</taxon>
        <taxon>Brevibacillus</taxon>
    </lineage>
</organism>
<dbReference type="NCBIfam" id="TIGR02840">
    <property type="entry name" value="spore_YtaF"/>
    <property type="match status" value="1"/>
</dbReference>
<feature type="transmembrane region" description="Helical" evidence="5">
    <location>
        <begin position="6"/>
        <end position="26"/>
    </location>
</feature>
<evidence type="ECO:0000256" key="3">
    <source>
        <dbReference type="ARBA" id="ARBA00022989"/>
    </source>
</evidence>
<keyword evidence="4 5" id="KW-0472">Membrane</keyword>
<keyword evidence="1" id="KW-1003">Cell membrane</keyword>
<feature type="transmembrane region" description="Helical" evidence="5">
    <location>
        <begin position="33"/>
        <end position="53"/>
    </location>
</feature>
<dbReference type="PANTHER" id="PTHR35529">
    <property type="entry name" value="MANGANESE EFFLUX PUMP MNTP-RELATED"/>
    <property type="match status" value="1"/>
</dbReference>
<dbReference type="KEGG" id="blr:BRLA_c004030"/>
<dbReference type="PANTHER" id="PTHR35529:SF2">
    <property type="entry name" value="SPORULATION PROTEIN YTAF-RELATED"/>
    <property type="match status" value="1"/>
</dbReference>
<sequence>MGLVSLLLICLAISLDGFGVGMSYGLRKMKMPFLSFMVIGLCSFTVIFASMTIGKWLQYWVTSELSSKIGATVLILIGGVTFWKMAVSKQKQSDILPVKEKATYREFRWTIRMFGLMIHILRNPAKADTDHSGHIVGTEAVMLGLALSLDAFGSGISLTLLGFAPLLTSVWVALTSMILLWAGIKVGRHFSSVGWFQRLSFLPAILLIGIGLFKW</sequence>
<dbReference type="RefSeq" id="WP_041751911.1">
    <property type="nucleotide sequence ID" value="NZ_CP007806.1"/>
</dbReference>
<protein>
    <submittedName>
        <fullName evidence="6">Putative sporulation protein YtaF</fullName>
    </submittedName>
</protein>
<dbReference type="STRING" id="1042163.BRLA_c004030"/>
<keyword evidence="3 5" id="KW-1133">Transmembrane helix</keyword>
<feature type="transmembrane region" description="Helical" evidence="5">
    <location>
        <begin position="65"/>
        <end position="83"/>
    </location>
</feature>
<dbReference type="InterPro" id="IPR003810">
    <property type="entry name" value="Mntp/YtaF"/>
</dbReference>
<dbReference type="eggNOG" id="COG1971">
    <property type="taxonomic scope" value="Bacteria"/>
</dbReference>
<dbReference type="InterPro" id="IPR014205">
    <property type="entry name" value="Spore_YtaF"/>
</dbReference>
<evidence type="ECO:0000313" key="6">
    <source>
        <dbReference type="EMBL" id="AIG24784.1"/>
    </source>
</evidence>
<evidence type="ECO:0000256" key="1">
    <source>
        <dbReference type="ARBA" id="ARBA00022475"/>
    </source>
</evidence>
<name>A0A075QYY7_BRELA</name>
<dbReference type="EMBL" id="CP007806">
    <property type="protein sequence ID" value="AIG24784.1"/>
    <property type="molecule type" value="Genomic_DNA"/>
</dbReference>
<accession>A0A075QYY7</accession>
<evidence type="ECO:0000256" key="4">
    <source>
        <dbReference type="ARBA" id="ARBA00023136"/>
    </source>
</evidence>
<gene>
    <name evidence="6" type="primary">ytaF_1</name>
    <name evidence="6" type="ORF">BRLA_c004030</name>
</gene>
<keyword evidence="2 5" id="KW-0812">Transmembrane</keyword>
<evidence type="ECO:0000256" key="5">
    <source>
        <dbReference type="SAM" id="Phobius"/>
    </source>
</evidence>